<keyword evidence="1" id="KW-0472">Membrane</keyword>
<dbReference type="AlphaFoldDB" id="A0A0B1S0G9"/>
<feature type="transmembrane region" description="Helical" evidence="1">
    <location>
        <begin position="16"/>
        <end position="38"/>
    </location>
</feature>
<proteinExistence type="predicted"/>
<keyword evidence="1" id="KW-0812">Transmembrane</keyword>
<name>A0A0B1S0G9_OESDE</name>
<protein>
    <submittedName>
        <fullName evidence="2">Uncharacterized protein</fullName>
    </submittedName>
</protein>
<gene>
    <name evidence="2" type="ORF">OESDEN_23710</name>
</gene>
<accession>A0A0B1S0G9</accession>
<organism evidence="2 3">
    <name type="scientific">Oesophagostomum dentatum</name>
    <name type="common">Nodular worm</name>
    <dbReference type="NCBI Taxonomy" id="61180"/>
    <lineage>
        <taxon>Eukaryota</taxon>
        <taxon>Metazoa</taxon>
        <taxon>Ecdysozoa</taxon>
        <taxon>Nematoda</taxon>
        <taxon>Chromadorea</taxon>
        <taxon>Rhabditida</taxon>
        <taxon>Rhabditina</taxon>
        <taxon>Rhabditomorpha</taxon>
        <taxon>Strongyloidea</taxon>
        <taxon>Strongylidae</taxon>
        <taxon>Oesophagostomum</taxon>
    </lineage>
</organism>
<reference evidence="2 3" key="1">
    <citation type="submission" date="2014-03" db="EMBL/GenBank/DDBJ databases">
        <title>Draft genome of the hookworm Oesophagostomum dentatum.</title>
        <authorList>
            <person name="Mitreva M."/>
        </authorList>
    </citation>
    <scope>NUCLEOTIDE SEQUENCE [LARGE SCALE GENOMIC DNA]</scope>
    <source>
        <strain evidence="2 3">OD-Hann</strain>
    </source>
</reference>
<evidence type="ECO:0000313" key="3">
    <source>
        <dbReference type="Proteomes" id="UP000053660"/>
    </source>
</evidence>
<keyword evidence="1" id="KW-1133">Transmembrane helix</keyword>
<dbReference type="OrthoDB" id="29773at2759"/>
<evidence type="ECO:0000256" key="1">
    <source>
        <dbReference type="SAM" id="Phobius"/>
    </source>
</evidence>
<dbReference type="Proteomes" id="UP000053660">
    <property type="component" value="Unassembled WGS sequence"/>
</dbReference>
<dbReference type="EMBL" id="KN611525">
    <property type="protein sequence ID" value="KHJ76670.1"/>
    <property type="molecule type" value="Genomic_DNA"/>
</dbReference>
<evidence type="ECO:0000313" key="2">
    <source>
        <dbReference type="EMBL" id="KHJ76670.1"/>
    </source>
</evidence>
<sequence>MFSIPLFGELVVPTKILGFVLLILGMLIYNDIFITPFFRQKLLSRMDRSGCCNR</sequence>
<keyword evidence="3" id="KW-1185">Reference proteome</keyword>